<dbReference type="InterPro" id="IPR001296">
    <property type="entry name" value="Glyco_trans_1"/>
</dbReference>
<feature type="domain" description="Glycosyltransferase subfamily 4-like N-terminal" evidence="2">
    <location>
        <begin position="13"/>
        <end position="163"/>
    </location>
</feature>
<evidence type="ECO:0000313" key="3">
    <source>
        <dbReference type="EMBL" id="MCE9241042.1"/>
    </source>
</evidence>
<protein>
    <submittedName>
        <fullName evidence="3">Glycosyltransferase family 4 protein</fullName>
    </submittedName>
</protein>
<sequence length="734" mass="84912">MKVQCFINSLSSGGAERQLVGLAIMLKQKGYEVEVCTYKTSNFYVEVLRSNGIIHLSLSTNSAFKRLLGTIKHIRGNKSDVVISYLEQPSSFCCIAKLFAKFKLIVSERNTTQKLTRNTRFRFFLYRFADWIVPNSYTQRNFILKHYPSYEGKVRTITNYTDIRQFVPAEQYSDNKVVRFVVAARITPQKNIPLFADALSILKNEGYSFVVDWYGNPLNKDYGDYCKNYIQKKGLESEFVFYRATSNILKEYQTADCFVLPSKYEGYPNVVCEAMSCGLPILCSNVCDNPNIVKDGVNGLLFDPNNSSDISAKMSQFLKTDINIILAMRRKSRELSESLFSEERFIDKYVDIINNMDNKYDVLIINDNNLGYLGGERESQLVILNGISPHFKTAVIQPGIFDEKIPGVDVYYLTKSKRLKYLIKNPFAFGLYILKVGKLVKKLHPRIVHSQSQVSFFMMSLLKRFHLVPKDIILLHTDRGLYTKYNNFFRWLFQFSFKYLNLLVTTTDFNRRSWENANQEKGFQLYYRVIGNTAGRIYETIDEKKLIPHDEIRVGFAGRYCDWKGWPLAEEICAKVNESTSQSVFYMYVSCFDETAEIETKKMFKRMTDLLGNRFVGKINVPFADMEQFYYDIDVYVLTSWPLSESFGRTIVEAMSRKNAILTTNAGGSVEVVDNPATVCETADEFSKIIIDWHENHGKLNSEKERCFKRVHDCYTLANNVDNYISLYNLMLKN</sequence>
<dbReference type="GO" id="GO:0016757">
    <property type="term" value="F:glycosyltransferase activity"/>
    <property type="evidence" value="ECO:0007669"/>
    <property type="project" value="InterPro"/>
</dbReference>
<feature type="domain" description="Glycosyl transferase family 1" evidence="1">
    <location>
        <begin position="174"/>
        <end position="321"/>
    </location>
</feature>
<evidence type="ECO:0000259" key="1">
    <source>
        <dbReference type="Pfam" id="PF00534"/>
    </source>
</evidence>
<evidence type="ECO:0000259" key="2">
    <source>
        <dbReference type="Pfam" id="PF13439"/>
    </source>
</evidence>
<dbReference type="Gene3D" id="3.40.50.2000">
    <property type="entry name" value="Glycogen Phosphorylase B"/>
    <property type="match status" value="4"/>
</dbReference>
<proteinExistence type="predicted"/>
<feature type="domain" description="Glycosyl transferase family 1" evidence="1">
    <location>
        <begin position="539"/>
        <end position="699"/>
    </location>
</feature>
<accession>A0AAW4ZHW1</accession>
<dbReference type="SUPFAM" id="SSF53756">
    <property type="entry name" value="UDP-Glycosyltransferase/glycogen phosphorylase"/>
    <property type="match status" value="2"/>
</dbReference>
<name>A0AAW4ZHW1_BACT4</name>
<dbReference type="RefSeq" id="WP_195381215.1">
    <property type="nucleotide sequence ID" value="NZ_JADMRY010000029.1"/>
</dbReference>
<dbReference type="InterPro" id="IPR028098">
    <property type="entry name" value="Glyco_trans_4-like_N"/>
</dbReference>
<reference evidence="3" key="1">
    <citation type="submission" date="2021-07" db="EMBL/GenBank/DDBJ databases">
        <title>Comparative genomics of Bacteroides fragilis group isolates reveals species-dependent resistance mechanisms and validates clinical tools for resistance prediction.</title>
        <authorList>
            <person name="Wallace M.J."/>
            <person name="Jean S."/>
            <person name="Wallace M.A."/>
            <person name="Carey-Ann B.D."/>
            <person name="Dantas G."/>
        </authorList>
    </citation>
    <scope>NUCLEOTIDE SEQUENCE</scope>
    <source>
        <strain evidence="3">BJH_160</strain>
    </source>
</reference>
<dbReference type="Pfam" id="PF13439">
    <property type="entry name" value="Glyco_transf_4"/>
    <property type="match status" value="1"/>
</dbReference>
<dbReference type="Proteomes" id="UP001200544">
    <property type="component" value="Unassembled WGS sequence"/>
</dbReference>
<organism evidence="3 4">
    <name type="scientific">Bacteroides thetaiotaomicron</name>
    <dbReference type="NCBI Taxonomy" id="818"/>
    <lineage>
        <taxon>Bacteria</taxon>
        <taxon>Pseudomonadati</taxon>
        <taxon>Bacteroidota</taxon>
        <taxon>Bacteroidia</taxon>
        <taxon>Bacteroidales</taxon>
        <taxon>Bacteroidaceae</taxon>
        <taxon>Bacteroides</taxon>
    </lineage>
</organism>
<dbReference type="PANTHER" id="PTHR12526:SF630">
    <property type="entry name" value="GLYCOSYLTRANSFERASE"/>
    <property type="match status" value="1"/>
</dbReference>
<evidence type="ECO:0000313" key="4">
    <source>
        <dbReference type="Proteomes" id="UP001200544"/>
    </source>
</evidence>
<dbReference type="EMBL" id="JAHYQA010000040">
    <property type="protein sequence ID" value="MCE9241042.1"/>
    <property type="molecule type" value="Genomic_DNA"/>
</dbReference>
<comment type="caution">
    <text evidence="3">The sequence shown here is derived from an EMBL/GenBank/DDBJ whole genome shotgun (WGS) entry which is preliminary data.</text>
</comment>
<dbReference type="Pfam" id="PF00534">
    <property type="entry name" value="Glycos_transf_1"/>
    <property type="match status" value="2"/>
</dbReference>
<dbReference type="PANTHER" id="PTHR12526">
    <property type="entry name" value="GLYCOSYLTRANSFERASE"/>
    <property type="match status" value="1"/>
</dbReference>
<dbReference type="CDD" id="cd03801">
    <property type="entry name" value="GT4_PimA-like"/>
    <property type="match status" value="2"/>
</dbReference>
<dbReference type="AlphaFoldDB" id="A0AAW4ZHW1"/>
<gene>
    <name evidence="3" type="ORF">K0H07_28375</name>
</gene>